<evidence type="ECO:0000313" key="18">
    <source>
        <dbReference type="Proteomes" id="UP001175271"/>
    </source>
</evidence>
<dbReference type="GO" id="GO:0046872">
    <property type="term" value="F:metal ion binding"/>
    <property type="evidence" value="ECO:0007669"/>
    <property type="project" value="UniProtKB-KW"/>
</dbReference>
<dbReference type="InterPro" id="IPR014001">
    <property type="entry name" value="Helicase_ATP-bd"/>
</dbReference>
<evidence type="ECO:0000256" key="11">
    <source>
        <dbReference type="ARBA" id="ARBA00034617"/>
    </source>
</evidence>
<evidence type="ECO:0000256" key="5">
    <source>
        <dbReference type="ARBA" id="ARBA00022801"/>
    </source>
</evidence>
<dbReference type="Proteomes" id="UP001175271">
    <property type="component" value="Unassembled WGS sequence"/>
</dbReference>
<evidence type="ECO:0000256" key="3">
    <source>
        <dbReference type="ARBA" id="ARBA00022723"/>
    </source>
</evidence>
<dbReference type="EMBL" id="JAUCMV010000002">
    <property type="protein sequence ID" value="KAK0418591.1"/>
    <property type="molecule type" value="Genomic_DNA"/>
</dbReference>
<dbReference type="InterPro" id="IPR004589">
    <property type="entry name" value="DNA_helicase_ATP-dep_RecQ"/>
</dbReference>
<evidence type="ECO:0000259" key="16">
    <source>
        <dbReference type="PROSITE" id="PS51194"/>
    </source>
</evidence>
<keyword evidence="4 13" id="KW-0547">Nucleotide-binding</keyword>
<evidence type="ECO:0000259" key="15">
    <source>
        <dbReference type="PROSITE" id="PS51192"/>
    </source>
</evidence>
<dbReference type="InterPro" id="IPR001650">
    <property type="entry name" value="Helicase_C-like"/>
</dbReference>
<dbReference type="InterPro" id="IPR032284">
    <property type="entry name" value="RecQ_Zn-bd"/>
</dbReference>
<keyword evidence="18" id="KW-1185">Reference proteome</keyword>
<accession>A0AA39M1W4</accession>
<dbReference type="SMART" id="SM00487">
    <property type="entry name" value="DEXDc"/>
    <property type="match status" value="1"/>
</dbReference>
<dbReference type="Pfam" id="PF00271">
    <property type="entry name" value="Helicase_C"/>
    <property type="match status" value="1"/>
</dbReference>
<dbReference type="GO" id="GO:0016787">
    <property type="term" value="F:hydrolase activity"/>
    <property type="evidence" value="ECO:0007669"/>
    <property type="project" value="UniProtKB-KW"/>
</dbReference>
<dbReference type="SMART" id="SM00490">
    <property type="entry name" value="HELICc"/>
    <property type="match status" value="1"/>
</dbReference>
<keyword evidence="9" id="KW-0413">Isomerase</keyword>
<feature type="domain" description="Helicase ATP-binding" evidence="15">
    <location>
        <begin position="342"/>
        <end position="516"/>
    </location>
</feature>
<feature type="region of interest" description="Disordered" evidence="14">
    <location>
        <begin position="563"/>
        <end position="582"/>
    </location>
</feature>
<dbReference type="PANTHER" id="PTHR13710">
    <property type="entry name" value="DNA HELICASE RECQ FAMILY MEMBER"/>
    <property type="match status" value="1"/>
</dbReference>
<dbReference type="Pfam" id="PF00270">
    <property type="entry name" value="DEAD"/>
    <property type="match status" value="1"/>
</dbReference>
<comment type="similarity">
    <text evidence="2 13">Belongs to the helicase family. RecQ subfamily.</text>
</comment>
<comment type="catalytic activity">
    <reaction evidence="12 13">
        <text>ATP + H2O = ADP + phosphate + H(+)</text>
        <dbReference type="Rhea" id="RHEA:13065"/>
        <dbReference type="ChEBI" id="CHEBI:15377"/>
        <dbReference type="ChEBI" id="CHEBI:15378"/>
        <dbReference type="ChEBI" id="CHEBI:30616"/>
        <dbReference type="ChEBI" id="CHEBI:43474"/>
        <dbReference type="ChEBI" id="CHEBI:456216"/>
    </reaction>
</comment>
<keyword evidence="3" id="KW-0479">Metal-binding</keyword>
<feature type="domain" description="Helicase C-terminal" evidence="16">
    <location>
        <begin position="575"/>
        <end position="734"/>
    </location>
</feature>
<dbReference type="GO" id="GO:0005737">
    <property type="term" value="C:cytoplasm"/>
    <property type="evidence" value="ECO:0007669"/>
    <property type="project" value="TreeGrafter"/>
</dbReference>
<protein>
    <recommendedName>
        <fullName evidence="13">ATP-dependent DNA helicase</fullName>
        <ecNumber evidence="13">5.6.2.4</ecNumber>
    </recommendedName>
</protein>
<dbReference type="PANTHER" id="PTHR13710:SF152">
    <property type="entry name" value="ATP-DEPENDENT DNA HELICASE Q5"/>
    <property type="match status" value="1"/>
</dbReference>
<organism evidence="17 18">
    <name type="scientific">Steinernema hermaphroditum</name>
    <dbReference type="NCBI Taxonomy" id="289476"/>
    <lineage>
        <taxon>Eukaryota</taxon>
        <taxon>Metazoa</taxon>
        <taxon>Ecdysozoa</taxon>
        <taxon>Nematoda</taxon>
        <taxon>Chromadorea</taxon>
        <taxon>Rhabditida</taxon>
        <taxon>Tylenchina</taxon>
        <taxon>Panagrolaimomorpha</taxon>
        <taxon>Strongyloidoidea</taxon>
        <taxon>Steinernematidae</taxon>
        <taxon>Steinernema</taxon>
    </lineage>
</organism>
<dbReference type="EC" id="5.6.2.4" evidence="13"/>
<dbReference type="PROSITE" id="PS51194">
    <property type="entry name" value="HELICASE_CTER"/>
    <property type="match status" value="1"/>
</dbReference>
<dbReference type="NCBIfam" id="TIGR00614">
    <property type="entry name" value="recQ_fam"/>
    <property type="match status" value="1"/>
</dbReference>
<evidence type="ECO:0000256" key="1">
    <source>
        <dbReference type="ARBA" id="ARBA00004123"/>
    </source>
</evidence>
<reference evidence="17" key="1">
    <citation type="submission" date="2023-06" db="EMBL/GenBank/DDBJ databases">
        <title>Genomic analysis of the entomopathogenic nematode Steinernema hermaphroditum.</title>
        <authorList>
            <person name="Schwarz E.M."/>
            <person name="Heppert J.K."/>
            <person name="Baniya A."/>
            <person name="Schwartz H.T."/>
            <person name="Tan C.-H."/>
            <person name="Antoshechkin I."/>
            <person name="Sternberg P.W."/>
            <person name="Goodrich-Blair H."/>
            <person name="Dillman A.R."/>
        </authorList>
    </citation>
    <scope>NUCLEOTIDE SEQUENCE</scope>
    <source>
        <strain evidence="17">PS9179</strain>
        <tissue evidence="17">Whole animal</tissue>
    </source>
</reference>
<keyword evidence="8" id="KW-0238">DNA-binding</keyword>
<comment type="subcellular location">
    <subcellularLocation>
        <location evidence="1 13">Nucleus</location>
    </subcellularLocation>
</comment>
<dbReference type="GO" id="GO:0005524">
    <property type="term" value="F:ATP binding"/>
    <property type="evidence" value="ECO:0007669"/>
    <property type="project" value="UniProtKB-KW"/>
</dbReference>
<feature type="region of interest" description="Disordered" evidence="14">
    <location>
        <begin position="237"/>
        <end position="276"/>
    </location>
</feature>
<evidence type="ECO:0000256" key="10">
    <source>
        <dbReference type="ARBA" id="ARBA00023242"/>
    </source>
</evidence>
<keyword evidence="7 13" id="KW-0067">ATP-binding</keyword>
<dbReference type="PROSITE" id="PS51192">
    <property type="entry name" value="HELICASE_ATP_BIND_1"/>
    <property type="match status" value="1"/>
</dbReference>
<dbReference type="SUPFAM" id="SSF52540">
    <property type="entry name" value="P-loop containing nucleoside triphosphate hydrolases"/>
    <property type="match status" value="1"/>
</dbReference>
<proteinExistence type="inferred from homology"/>
<evidence type="ECO:0000256" key="6">
    <source>
        <dbReference type="ARBA" id="ARBA00022806"/>
    </source>
</evidence>
<evidence type="ECO:0000256" key="8">
    <source>
        <dbReference type="ARBA" id="ARBA00023125"/>
    </source>
</evidence>
<evidence type="ECO:0000256" key="4">
    <source>
        <dbReference type="ARBA" id="ARBA00022741"/>
    </source>
</evidence>
<dbReference type="Pfam" id="PF16124">
    <property type="entry name" value="RecQ_Zn_bind"/>
    <property type="match status" value="1"/>
</dbReference>
<evidence type="ECO:0000256" key="13">
    <source>
        <dbReference type="RuleBase" id="RU364117"/>
    </source>
</evidence>
<evidence type="ECO:0000256" key="14">
    <source>
        <dbReference type="SAM" id="MobiDB-lite"/>
    </source>
</evidence>
<keyword evidence="5 13" id="KW-0378">Hydrolase</keyword>
<evidence type="ECO:0000313" key="17">
    <source>
        <dbReference type="EMBL" id="KAK0418591.1"/>
    </source>
</evidence>
<evidence type="ECO:0000256" key="2">
    <source>
        <dbReference type="ARBA" id="ARBA00005446"/>
    </source>
</evidence>
<evidence type="ECO:0000256" key="12">
    <source>
        <dbReference type="ARBA" id="ARBA00049360"/>
    </source>
</evidence>
<evidence type="ECO:0000256" key="9">
    <source>
        <dbReference type="ARBA" id="ARBA00023235"/>
    </source>
</evidence>
<name>A0AA39M1W4_9BILA</name>
<evidence type="ECO:0000256" key="7">
    <source>
        <dbReference type="ARBA" id="ARBA00022840"/>
    </source>
</evidence>
<comment type="caution">
    <text evidence="17">The sequence shown here is derived from an EMBL/GenBank/DDBJ whole genome shotgun (WGS) entry which is preliminary data.</text>
</comment>
<dbReference type="CDD" id="cd18794">
    <property type="entry name" value="SF2_C_RecQ"/>
    <property type="match status" value="1"/>
</dbReference>
<dbReference type="InterPro" id="IPR027417">
    <property type="entry name" value="P-loop_NTPase"/>
</dbReference>
<dbReference type="GO" id="GO:0003677">
    <property type="term" value="F:DNA binding"/>
    <property type="evidence" value="ECO:0007669"/>
    <property type="project" value="UniProtKB-KW"/>
</dbReference>
<dbReference type="GO" id="GO:0005694">
    <property type="term" value="C:chromosome"/>
    <property type="evidence" value="ECO:0007669"/>
    <property type="project" value="TreeGrafter"/>
</dbReference>
<dbReference type="GO" id="GO:0005634">
    <property type="term" value="C:nucleus"/>
    <property type="evidence" value="ECO:0007669"/>
    <property type="project" value="UniProtKB-SubCell"/>
</dbReference>
<dbReference type="InterPro" id="IPR011545">
    <property type="entry name" value="DEAD/DEAH_box_helicase_dom"/>
</dbReference>
<dbReference type="GO" id="GO:0000724">
    <property type="term" value="P:double-strand break repair via homologous recombination"/>
    <property type="evidence" value="ECO:0007669"/>
    <property type="project" value="TreeGrafter"/>
</dbReference>
<dbReference type="GO" id="GO:0043138">
    <property type="term" value="F:3'-5' DNA helicase activity"/>
    <property type="evidence" value="ECO:0007669"/>
    <property type="project" value="UniProtKB-EC"/>
</dbReference>
<sequence length="964" mass="109537">MSAVSAPREIQLAEGFMFSYASIQALLRHLKERKLIRQCVYPAMPFVVVCVSQDAKSFAAMRFSLRYGIEDMYHAHGLDDYNWMEQFAGLKRFIGDLEADGVYSMGYDMETVQNLMIASFKGVMEEEVIKKRIFSLEELEMAVLKNIAPQFTDRWGDRDCELYIESGYATSFQQWQDHRRRCCWNILVDAIQRIWHFIKMVQVSSNIFNNHCPGVHLFGLMFDTFPPNLLSGIARQGLKPKTDGMAPKSNARTSKQVKAKSTKRSPVMKVPTQEEDDVRILEPDQPSTSATNTSRTVKPKMTACVLPRITADSEEATRRDQILNETFGHKKFRTAAQANAINYIIRKKTDVYISFPTGAGKSLCYQLPALFHSGVTVVFSPLIALIQDQILACKAKNIKCETLNSTLKEPERRAILADLQRETPSIRLLYITPEGAATDNIRRIITSLSKRGMLNYFVVDEAHCVSHWGHDFRPDYLKLGQLRDYAPGVPWVALTATASPAVEDDIAEQLHLNKVKKFKLSTFRENLFYDVIMKDQITTSPEKNMADFIRRIISDKCAQKRSADGEQKVAKNGPDGKEKKEKEKWNGSGIIYCKSRKDCEDMVDMLKTQRIPSYAYHAGLNAKTRNEVQDKWMDNEIPVIAATIAFGMGIDKPDVRFVIHWTSPQNLAAYYQESGRAGRDGKRSYCRIYFSKEDRGCLSFLVGRSMDDVRAKKISDALKNEQIKAVRTGFEKMLDYVESARCRHVVLAQYFGETTLKPCEKSCDSCRDPKAVEKMVSLHKAVDYTTKTAWMHKGSSQRGESDSYGLTKHENDYGNESGCGDRGSAYGESKSEKDDRIALRNTVADEFRKRRRINGSAPGGIVSRNNADVNEEPGDFPHIQKASNKKISNLTLSKRESVRRMIFEALKSNLFPVVTDEDRIRELSSNMELELFDISKITTVYTHKSSIKVMEIKNMTKSNKMVEI</sequence>
<dbReference type="GO" id="GO:0009378">
    <property type="term" value="F:four-way junction helicase activity"/>
    <property type="evidence" value="ECO:0007669"/>
    <property type="project" value="TreeGrafter"/>
</dbReference>
<dbReference type="FunFam" id="3.40.50.300:FF:000444">
    <property type="entry name" value="ATP-dependent DNA helicase"/>
    <property type="match status" value="1"/>
</dbReference>
<keyword evidence="10 13" id="KW-0539">Nucleus</keyword>
<dbReference type="AlphaFoldDB" id="A0AA39M1W4"/>
<gene>
    <name evidence="17" type="ORF">QR680_013658</name>
</gene>
<dbReference type="Gene3D" id="3.40.50.300">
    <property type="entry name" value="P-loop containing nucleotide triphosphate hydrolases"/>
    <property type="match status" value="2"/>
</dbReference>
<comment type="catalytic activity">
    <reaction evidence="11 13">
        <text>Couples ATP hydrolysis with the unwinding of duplex DNA by translocating in the 3'-5' direction.</text>
        <dbReference type="EC" id="5.6.2.4"/>
    </reaction>
</comment>
<keyword evidence="6 13" id="KW-0347">Helicase</keyword>